<dbReference type="AlphaFoldDB" id="A0A4U5NCW6"/>
<accession>A0A4U5NCW6</accession>
<dbReference type="EMBL" id="AZBU02000004">
    <property type="protein sequence ID" value="TKR80534.1"/>
    <property type="molecule type" value="Genomic_DNA"/>
</dbReference>
<dbReference type="GO" id="GO:0035332">
    <property type="term" value="P:positive regulation of hippo signaling"/>
    <property type="evidence" value="ECO:0007669"/>
    <property type="project" value="TreeGrafter"/>
</dbReference>
<feature type="region of interest" description="Disordered" evidence="2">
    <location>
        <begin position="1"/>
        <end position="175"/>
    </location>
</feature>
<organism evidence="4 5">
    <name type="scientific">Steinernema carpocapsae</name>
    <name type="common">Entomopathogenic nematode</name>
    <dbReference type="NCBI Taxonomy" id="34508"/>
    <lineage>
        <taxon>Eukaryota</taxon>
        <taxon>Metazoa</taxon>
        <taxon>Ecdysozoa</taxon>
        <taxon>Nematoda</taxon>
        <taxon>Chromadorea</taxon>
        <taxon>Rhabditida</taxon>
        <taxon>Tylenchina</taxon>
        <taxon>Panagrolaimomorpha</taxon>
        <taxon>Strongyloidoidea</taxon>
        <taxon>Steinernematidae</taxon>
        <taxon>Steinernema</taxon>
    </lineage>
</organism>
<reference evidence="4 5" key="2">
    <citation type="journal article" date="2019" name="G3 (Bethesda)">
        <title>Hybrid Assembly of the Genome of the Entomopathogenic Nematode Steinernema carpocapsae Identifies the X-Chromosome.</title>
        <authorList>
            <person name="Serra L."/>
            <person name="Macchietto M."/>
            <person name="Macias-Munoz A."/>
            <person name="McGill C.J."/>
            <person name="Rodriguez I.M."/>
            <person name="Rodriguez B."/>
            <person name="Murad R."/>
            <person name="Mortazavi A."/>
        </authorList>
    </citation>
    <scope>NUCLEOTIDE SEQUENCE [LARGE SCALE GENOMIC DNA]</scope>
    <source>
        <strain evidence="4 5">ALL</strain>
    </source>
</reference>
<dbReference type="InterPro" id="IPR039045">
    <property type="entry name" value="SCHIP_1"/>
</dbReference>
<dbReference type="STRING" id="34508.A0A4U5NCW6"/>
<dbReference type="GO" id="GO:0005886">
    <property type="term" value="C:plasma membrane"/>
    <property type="evidence" value="ECO:0007669"/>
    <property type="project" value="TreeGrafter"/>
</dbReference>
<dbReference type="OrthoDB" id="6260144at2759"/>
<sequence>MLADSSSRRVDGYSIVEQNPKEVKKARDSENNNDGEELTSTMERRNLIDVTTLLELKGVVSGDSDADDDFGDEEDEEHSNSSSLESLAESETEEDSLIHDEIRASSTSCSENSFEMSSTNSFVSTLNRNGDSGFEGTDADTSERRRSSIEEERQSSNTTTTDDEPMPSTSTMSSEMLEAEPRLAVNPMAFLFQKRPMPTTSQSMNSFLGVQATHRNPERFQKMRESIDKEVNSLDTRLPSLDFDKLEKQLASAAFERQMTERKFLGEQVRRRLAMQYEQYTAGSSPAVHTRPLKSNLAQRLQTAMNLQVCYMNDLKDNESSEDEDDNVDDRYVVDEDSDDENELFGGVPKSKSAPNLKCRLESAAASTTTGAKALAKASTSKERLEVLEKETRMMLEKAKETAKMQMELEKRGSQTSLEAEASARKPKKLCRMQLSRMPVSQLRDMVNDLNSRIDVENSELVKLLIERDGLHMEQDSMLVDIEDLVQHSNNLDSLNLPSFLIAEQNLPRPAASVTPKLRILKR</sequence>
<dbReference type="InterPro" id="IPR015649">
    <property type="entry name" value="SCHIP_1_C"/>
</dbReference>
<feature type="compositionally biased region" description="Acidic residues" evidence="2">
    <location>
        <begin position="64"/>
        <end position="77"/>
    </location>
</feature>
<evidence type="ECO:0000256" key="1">
    <source>
        <dbReference type="ARBA" id="ARBA00023054"/>
    </source>
</evidence>
<dbReference type="Pfam" id="PF10148">
    <property type="entry name" value="SCHIP-1_C"/>
    <property type="match status" value="1"/>
</dbReference>
<dbReference type="GO" id="GO:0030054">
    <property type="term" value="C:cell junction"/>
    <property type="evidence" value="ECO:0007669"/>
    <property type="project" value="TreeGrafter"/>
</dbReference>
<feature type="compositionally biased region" description="Basic and acidic residues" evidence="2">
    <location>
        <begin position="19"/>
        <end position="30"/>
    </location>
</feature>
<evidence type="ECO:0000313" key="5">
    <source>
        <dbReference type="Proteomes" id="UP000298663"/>
    </source>
</evidence>
<feature type="compositionally biased region" description="Basic and acidic residues" evidence="2">
    <location>
        <begin position="1"/>
        <end position="11"/>
    </location>
</feature>
<comment type="caution">
    <text evidence="4">The sequence shown here is derived from an EMBL/GenBank/DDBJ whole genome shotgun (WGS) entry which is preliminary data.</text>
</comment>
<dbReference type="Proteomes" id="UP000298663">
    <property type="component" value="Unassembled WGS sequence"/>
</dbReference>
<dbReference type="PANTHER" id="PTHR13103">
    <property type="entry name" value="SCHWANNOMIN INTERACTING PROTEIN 1"/>
    <property type="match status" value="1"/>
</dbReference>
<dbReference type="PANTHER" id="PTHR13103:SF2">
    <property type="entry name" value="IQCJ-SCHIP1 READTHROUGH TRANSCRIPT PROTEIN-RELATED"/>
    <property type="match status" value="1"/>
</dbReference>
<protein>
    <recommendedName>
        <fullName evidence="3">Schwannomin interacting protein 1 C-terminal domain-containing protein</fullName>
    </recommendedName>
</protein>
<feature type="domain" description="Schwannomin interacting protein 1 C-terminal" evidence="3">
    <location>
        <begin position="267"/>
        <end position="490"/>
    </location>
</feature>
<feature type="compositionally biased region" description="Low complexity" evidence="2">
    <location>
        <begin position="166"/>
        <end position="175"/>
    </location>
</feature>
<evidence type="ECO:0000256" key="2">
    <source>
        <dbReference type="SAM" id="MobiDB-lite"/>
    </source>
</evidence>
<feature type="compositionally biased region" description="Basic and acidic residues" evidence="2">
    <location>
        <begin position="141"/>
        <end position="154"/>
    </location>
</feature>
<keyword evidence="1" id="KW-0175">Coiled coil</keyword>
<feature type="compositionally biased region" description="Polar residues" evidence="2">
    <location>
        <begin position="104"/>
        <end position="130"/>
    </location>
</feature>
<evidence type="ECO:0000259" key="3">
    <source>
        <dbReference type="Pfam" id="PF10148"/>
    </source>
</evidence>
<name>A0A4U5NCW6_STECR</name>
<evidence type="ECO:0000313" key="4">
    <source>
        <dbReference type="EMBL" id="TKR80534.1"/>
    </source>
</evidence>
<proteinExistence type="predicted"/>
<gene>
    <name evidence="4" type="ORF">L596_014596</name>
</gene>
<keyword evidence="5" id="KW-1185">Reference proteome</keyword>
<reference evidence="4 5" key="1">
    <citation type="journal article" date="2015" name="Genome Biol.">
        <title>Comparative genomics of Steinernema reveals deeply conserved gene regulatory networks.</title>
        <authorList>
            <person name="Dillman A.R."/>
            <person name="Macchietto M."/>
            <person name="Porter C.F."/>
            <person name="Rogers A."/>
            <person name="Williams B."/>
            <person name="Antoshechkin I."/>
            <person name="Lee M.M."/>
            <person name="Goodwin Z."/>
            <person name="Lu X."/>
            <person name="Lewis E.E."/>
            <person name="Goodrich-Blair H."/>
            <person name="Stock S.P."/>
            <person name="Adams B.J."/>
            <person name="Sternberg P.W."/>
            <person name="Mortazavi A."/>
        </authorList>
    </citation>
    <scope>NUCLEOTIDE SEQUENCE [LARGE SCALE GENOMIC DNA]</scope>
    <source>
        <strain evidence="4 5">ALL</strain>
    </source>
</reference>